<name>A0A9P9AH14_9HYPO</name>
<comment type="similarity">
    <text evidence="1">Belongs to the tpcK family.</text>
</comment>
<accession>A0A9P9AH14</accession>
<dbReference type="AlphaFoldDB" id="A0A9P9AH14"/>
<dbReference type="Proteomes" id="UP000777438">
    <property type="component" value="Unassembled WGS sequence"/>
</dbReference>
<gene>
    <name evidence="3" type="ORF">B0T10DRAFT_573684</name>
</gene>
<reference evidence="3 4" key="1">
    <citation type="journal article" date="2021" name="Nat. Commun.">
        <title>Genetic determinants of endophytism in the Arabidopsis root mycobiome.</title>
        <authorList>
            <person name="Mesny F."/>
            <person name="Miyauchi S."/>
            <person name="Thiergart T."/>
            <person name="Pickel B."/>
            <person name="Atanasova L."/>
            <person name="Karlsson M."/>
            <person name="Huettel B."/>
            <person name="Barry K.W."/>
            <person name="Haridas S."/>
            <person name="Chen C."/>
            <person name="Bauer D."/>
            <person name="Andreopoulos W."/>
            <person name="Pangilinan J."/>
            <person name="LaButti K."/>
            <person name="Riley R."/>
            <person name="Lipzen A."/>
            <person name="Clum A."/>
            <person name="Drula E."/>
            <person name="Henrissat B."/>
            <person name="Kohler A."/>
            <person name="Grigoriev I.V."/>
            <person name="Martin F.M."/>
            <person name="Hacquard S."/>
        </authorList>
    </citation>
    <scope>NUCLEOTIDE SEQUENCE [LARGE SCALE GENOMIC DNA]</scope>
    <source>
        <strain evidence="3 4">MPI-CAGE-CH-0241</strain>
    </source>
</reference>
<dbReference type="GO" id="GO:0016491">
    <property type="term" value="F:oxidoreductase activity"/>
    <property type="evidence" value="ECO:0007669"/>
    <property type="project" value="InterPro"/>
</dbReference>
<keyword evidence="4" id="KW-1185">Reference proteome</keyword>
<sequence>MANEPTYSMLLYFKKNPKITHEEFKDYYENVHAPRIMEITQSAKGLIAYTRQYINHDHSDAATSNPFVAFGSPVPEIPFDIVNAVTFQTKADAVEFSRMMYEDEENSVKILKDENYLFVRSQSRGVVVDKSVSIG</sequence>
<evidence type="ECO:0000256" key="1">
    <source>
        <dbReference type="ARBA" id="ARBA00005986"/>
    </source>
</evidence>
<dbReference type="Pfam" id="PF07110">
    <property type="entry name" value="EthD"/>
    <property type="match status" value="1"/>
</dbReference>
<organism evidence="3 4">
    <name type="scientific">Thelonectria olida</name>
    <dbReference type="NCBI Taxonomy" id="1576542"/>
    <lineage>
        <taxon>Eukaryota</taxon>
        <taxon>Fungi</taxon>
        <taxon>Dikarya</taxon>
        <taxon>Ascomycota</taxon>
        <taxon>Pezizomycotina</taxon>
        <taxon>Sordariomycetes</taxon>
        <taxon>Hypocreomycetidae</taxon>
        <taxon>Hypocreales</taxon>
        <taxon>Nectriaceae</taxon>
        <taxon>Thelonectria</taxon>
    </lineage>
</organism>
<dbReference type="EMBL" id="JAGPYM010000122">
    <property type="protein sequence ID" value="KAH6866265.1"/>
    <property type="molecule type" value="Genomic_DNA"/>
</dbReference>
<dbReference type="InterPro" id="IPR011008">
    <property type="entry name" value="Dimeric_a/b-barrel"/>
</dbReference>
<dbReference type="InterPro" id="IPR009799">
    <property type="entry name" value="EthD_dom"/>
</dbReference>
<comment type="caution">
    <text evidence="3">The sequence shown here is derived from an EMBL/GenBank/DDBJ whole genome shotgun (WGS) entry which is preliminary data.</text>
</comment>
<dbReference type="OrthoDB" id="2519291at2759"/>
<feature type="domain" description="EthD" evidence="2">
    <location>
        <begin position="17"/>
        <end position="114"/>
    </location>
</feature>
<dbReference type="SUPFAM" id="SSF54909">
    <property type="entry name" value="Dimeric alpha+beta barrel"/>
    <property type="match status" value="1"/>
</dbReference>
<protein>
    <recommendedName>
        <fullName evidence="2">EthD domain-containing protein</fullName>
    </recommendedName>
</protein>
<evidence type="ECO:0000313" key="4">
    <source>
        <dbReference type="Proteomes" id="UP000777438"/>
    </source>
</evidence>
<evidence type="ECO:0000259" key="2">
    <source>
        <dbReference type="Pfam" id="PF07110"/>
    </source>
</evidence>
<evidence type="ECO:0000313" key="3">
    <source>
        <dbReference type="EMBL" id="KAH6866265.1"/>
    </source>
</evidence>
<dbReference type="Gene3D" id="3.30.70.100">
    <property type="match status" value="1"/>
</dbReference>
<proteinExistence type="inferred from homology"/>